<dbReference type="GO" id="GO:0005524">
    <property type="term" value="F:ATP binding"/>
    <property type="evidence" value="ECO:0007669"/>
    <property type="project" value="UniProtKB-KW"/>
</dbReference>
<dbReference type="CDD" id="cd03224">
    <property type="entry name" value="ABC_TM1139_LivF_branched"/>
    <property type="match status" value="1"/>
</dbReference>
<dbReference type="AlphaFoldDB" id="A0A1G6HQ05"/>
<dbReference type="SMART" id="SM00382">
    <property type="entry name" value="AAA"/>
    <property type="match status" value="1"/>
</dbReference>
<evidence type="ECO:0000256" key="3">
    <source>
        <dbReference type="ARBA" id="ARBA00022741"/>
    </source>
</evidence>
<dbReference type="RefSeq" id="WP_092612916.1">
    <property type="nucleotide sequence ID" value="NZ_FMYF01000012.1"/>
</dbReference>
<dbReference type="Gene3D" id="3.40.50.300">
    <property type="entry name" value="P-loop containing nucleotide triphosphate hydrolases"/>
    <property type="match status" value="1"/>
</dbReference>
<gene>
    <name evidence="7" type="ORF">GA0111570_1127</name>
</gene>
<dbReference type="STRING" id="1577474.GA0111570_1127"/>
<evidence type="ECO:0000259" key="6">
    <source>
        <dbReference type="PROSITE" id="PS50893"/>
    </source>
</evidence>
<keyword evidence="4 7" id="KW-0067">ATP-binding</keyword>
<keyword evidence="2" id="KW-0813">Transport</keyword>
<evidence type="ECO:0000256" key="4">
    <source>
        <dbReference type="ARBA" id="ARBA00022840"/>
    </source>
</evidence>
<dbReference type="Pfam" id="PF00005">
    <property type="entry name" value="ABC_tran"/>
    <property type="match status" value="1"/>
</dbReference>
<dbReference type="OrthoDB" id="9776369at2"/>
<dbReference type="InterPro" id="IPR003593">
    <property type="entry name" value="AAA+_ATPase"/>
</dbReference>
<dbReference type="Proteomes" id="UP000199086">
    <property type="component" value="Unassembled WGS sequence"/>
</dbReference>
<name>A0A1G6HQ05_9ACTN</name>
<dbReference type="InterPro" id="IPR017871">
    <property type="entry name" value="ABC_transporter-like_CS"/>
</dbReference>
<dbReference type="InterPro" id="IPR027417">
    <property type="entry name" value="P-loop_NTPase"/>
</dbReference>
<sequence length="255" mass="27179">MSAGTATTPNPAILEVFGLSARYGDHAPVVRDIDLEVRHGEVVTILGANGAGKTTVVRAITGLLDEHRGRIVAGGILFRGQAITNATAATRVRMGLAQAMEGRRVFAPLTVEENLHAGAITRRSRAEVREGVHQVMDMFPELQRRRRAKAGYLSGGEQQMLAIGRAMMARPALLVLDEPSLGLAPKLVERVMDVIARIRDEGNTVLLIEQNVAKALDVSDRAYVLEVGSLAVTGASADLRDDARVQAAYLGASAA</sequence>
<dbReference type="GO" id="GO:0016887">
    <property type="term" value="F:ATP hydrolysis activity"/>
    <property type="evidence" value="ECO:0007669"/>
    <property type="project" value="InterPro"/>
</dbReference>
<evidence type="ECO:0000256" key="2">
    <source>
        <dbReference type="ARBA" id="ARBA00022448"/>
    </source>
</evidence>
<dbReference type="PROSITE" id="PS00211">
    <property type="entry name" value="ABC_TRANSPORTER_1"/>
    <property type="match status" value="1"/>
</dbReference>
<keyword evidence="8" id="KW-1185">Reference proteome</keyword>
<evidence type="ECO:0000256" key="5">
    <source>
        <dbReference type="ARBA" id="ARBA00022970"/>
    </source>
</evidence>
<dbReference type="InterPro" id="IPR003439">
    <property type="entry name" value="ABC_transporter-like_ATP-bd"/>
</dbReference>
<dbReference type="PANTHER" id="PTHR43820:SF4">
    <property type="entry name" value="HIGH-AFFINITY BRANCHED-CHAIN AMINO ACID TRANSPORT ATP-BINDING PROTEIN LIVF"/>
    <property type="match status" value="1"/>
</dbReference>
<organism evidence="7 8">
    <name type="scientific">Raineyella antarctica</name>
    <dbReference type="NCBI Taxonomy" id="1577474"/>
    <lineage>
        <taxon>Bacteria</taxon>
        <taxon>Bacillati</taxon>
        <taxon>Actinomycetota</taxon>
        <taxon>Actinomycetes</taxon>
        <taxon>Propionibacteriales</taxon>
        <taxon>Propionibacteriaceae</taxon>
        <taxon>Raineyella</taxon>
    </lineage>
</organism>
<dbReference type="EMBL" id="FMYF01000012">
    <property type="protein sequence ID" value="SDB96233.1"/>
    <property type="molecule type" value="Genomic_DNA"/>
</dbReference>
<keyword evidence="3" id="KW-0547">Nucleotide-binding</keyword>
<dbReference type="PROSITE" id="PS50893">
    <property type="entry name" value="ABC_TRANSPORTER_2"/>
    <property type="match status" value="1"/>
</dbReference>
<comment type="similarity">
    <text evidence="1">Belongs to the ABC transporter superfamily.</text>
</comment>
<proteinExistence type="inferred from homology"/>
<dbReference type="InterPro" id="IPR052156">
    <property type="entry name" value="BCAA_Transport_ATP-bd_LivF"/>
</dbReference>
<evidence type="ECO:0000313" key="7">
    <source>
        <dbReference type="EMBL" id="SDB96233.1"/>
    </source>
</evidence>
<evidence type="ECO:0000256" key="1">
    <source>
        <dbReference type="ARBA" id="ARBA00005417"/>
    </source>
</evidence>
<dbReference type="GO" id="GO:0015807">
    <property type="term" value="P:L-amino acid transport"/>
    <property type="evidence" value="ECO:0007669"/>
    <property type="project" value="TreeGrafter"/>
</dbReference>
<dbReference type="GO" id="GO:0015658">
    <property type="term" value="F:branched-chain amino acid transmembrane transporter activity"/>
    <property type="evidence" value="ECO:0007669"/>
    <property type="project" value="TreeGrafter"/>
</dbReference>
<accession>A0A1G6HQ05</accession>
<protein>
    <submittedName>
        <fullName evidence="7">Branched-chain amino acid transport system ATP-binding protein</fullName>
    </submittedName>
</protein>
<reference evidence="7 8" key="1">
    <citation type="submission" date="2016-06" db="EMBL/GenBank/DDBJ databases">
        <authorList>
            <person name="Olsen C.W."/>
            <person name="Carey S."/>
            <person name="Hinshaw L."/>
            <person name="Karasin A.I."/>
        </authorList>
    </citation>
    <scope>NUCLEOTIDE SEQUENCE [LARGE SCALE GENOMIC DNA]</scope>
    <source>
        <strain evidence="7 8">LZ-22</strain>
    </source>
</reference>
<evidence type="ECO:0000313" key="8">
    <source>
        <dbReference type="Proteomes" id="UP000199086"/>
    </source>
</evidence>
<dbReference type="SUPFAM" id="SSF52540">
    <property type="entry name" value="P-loop containing nucleoside triphosphate hydrolases"/>
    <property type="match status" value="1"/>
</dbReference>
<dbReference type="PANTHER" id="PTHR43820">
    <property type="entry name" value="HIGH-AFFINITY BRANCHED-CHAIN AMINO ACID TRANSPORT ATP-BINDING PROTEIN LIVF"/>
    <property type="match status" value="1"/>
</dbReference>
<feature type="domain" description="ABC transporter" evidence="6">
    <location>
        <begin position="14"/>
        <end position="252"/>
    </location>
</feature>
<keyword evidence="5" id="KW-0029">Amino-acid transport</keyword>